<dbReference type="Proteomes" id="UP000007264">
    <property type="component" value="Unassembled WGS sequence"/>
</dbReference>
<sequence>MQSPTLSQRHAALFNSTAVHASFGDIELAQITLREGVNRGLDFEGCLKSTDDPQLVRFQGSPQIVIQLRKFAEAVRRIKGAVGTADKPAAAPSGRAGAAAGGVAEGGGYLGRDMSSMLRTEMTGIDPSLGGIFRRVAGLLVTGLVLGSVLFYVGLKLAFPNYN</sequence>
<keyword evidence="1" id="KW-0472">Membrane</keyword>
<dbReference type="OrthoDB" id="511716at2759"/>
<proteinExistence type="predicted"/>
<dbReference type="GeneID" id="17038403"/>
<keyword evidence="3" id="KW-1185">Reference proteome</keyword>
<accession>I0YPV8</accession>
<keyword evidence="1" id="KW-0812">Transmembrane</keyword>
<dbReference type="KEGG" id="csl:COCSUDRAFT_43871"/>
<gene>
    <name evidence="2" type="ORF">COCSUDRAFT_43871</name>
</gene>
<evidence type="ECO:0000313" key="3">
    <source>
        <dbReference type="Proteomes" id="UP000007264"/>
    </source>
</evidence>
<evidence type="ECO:0000256" key="1">
    <source>
        <dbReference type="SAM" id="Phobius"/>
    </source>
</evidence>
<protein>
    <submittedName>
        <fullName evidence="2">Uncharacterized protein</fullName>
    </submittedName>
</protein>
<comment type="caution">
    <text evidence="2">The sequence shown here is derived from an EMBL/GenBank/DDBJ whole genome shotgun (WGS) entry which is preliminary data.</text>
</comment>
<feature type="transmembrane region" description="Helical" evidence="1">
    <location>
        <begin position="136"/>
        <end position="155"/>
    </location>
</feature>
<name>I0YPV8_COCSC</name>
<organism evidence="2 3">
    <name type="scientific">Coccomyxa subellipsoidea (strain C-169)</name>
    <name type="common">Green microalga</name>
    <dbReference type="NCBI Taxonomy" id="574566"/>
    <lineage>
        <taxon>Eukaryota</taxon>
        <taxon>Viridiplantae</taxon>
        <taxon>Chlorophyta</taxon>
        <taxon>core chlorophytes</taxon>
        <taxon>Trebouxiophyceae</taxon>
        <taxon>Trebouxiophyceae incertae sedis</taxon>
        <taxon>Coccomyxaceae</taxon>
        <taxon>Coccomyxa</taxon>
        <taxon>Coccomyxa subellipsoidea</taxon>
    </lineage>
</organism>
<keyword evidence="1" id="KW-1133">Transmembrane helix</keyword>
<dbReference type="AlphaFoldDB" id="I0YPV8"/>
<dbReference type="RefSeq" id="XP_005644971.1">
    <property type="nucleotide sequence ID" value="XM_005644914.1"/>
</dbReference>
<evidence type="ECO:0000313" key="2">
    <source>
        <dbReference type="EMBL" id="EIE20427.1"/>
    </source>
</evidence>
<dbReference type="EMBL" id="AGSI01000015">
    <property type="protein sequence ID" value="EIE20427.1"/>
    <property type="molecule type" value="Genomic_DNA"/>
</dbReference>
<reference evidence="2 3" key="1">
    <citation type="journal article" date="2012" name="Genome Biol.">
        <title>The genome of the polar eukaryotic microalga coccomyxa subellipsoidea reveals traits of cold adaptation.</title>
        <authorList>
            <person name="Blanc G."/>
            <person name="Agarkova I."/>
            <person name="Grimwood J."/>
            <person name="Kuo A."/>
            <person name="Brueggeman A."/>
            <person name="Dunigan D."/>
            <person name="Gurnon J."/>
            <person name="Ladunga I."/>
            <person name="Lindquist E."/>
            <person name="Lucas S."/>
            <person name="Pangilinan J."/>
            <person name="Proschold T."/>
            <person name="Salamov A."/>
            <person name="Schmutz J."/>
            <person name="Weeks D."/>
            <person name="Yamada T."/>
            <person name="Claverie J.M."/>
            <person name="Grigoriev I."/>
            <person name="Van Etten J."/>
            <person name="Lomsadze A."/>
            <person name="Borodovsky M."/>
        </authorList>
    </citation>
    <scope>NUCLEOTIDE SEQUENCE [LARGE SCALE GENOMIC DNA]</scope>
    <source>
        <strain evidence="2 3">C-169</strain>
    </source>
</reference>